<sequence length="321" mass="36030">MSTFASILDASSRKSVLVTACDTFPGYMIARELLKRKGKHFERVCAGYYKENKLVHLLKHEGAHCIHMEISKPDAICDAYHKADVVIVVPPVSDEHWAKKDGCVYLHAATKAGVKGLVLCSKINADKMRDLKMLAPLHEMEMTLEKIRNQIECVSLLRCSLHTDMLWLFRHQIAEDRKLCLSVGKDAKCAPMVEKDGAHGLYNMLTDSKFPPGVYELTGPEKVSMADMAHKASSAIGKDIKYEHVSRKDMEHYLHKQDEICSSEICFIGDLLEAMGKNVLDVCTDDLKKLLQQDPMSVKEFLEKNSKDFKPRSSSTEATAA</sequence>
<feature type="compositionally biased region" description="Basic and acidic residues" evidence="1">
    <location>
        <begin position="302"/>
        <end position="311"/>
    </location>
</feature>
<gene>
    <name evidence="3" type="ORF">H4R26_001725</name>
</gene>
<feature type="domain" description="NmrA-like" evidence="2">
    <location>
        <begin position="50"/>
        <end position="302"/>
    </location>
</feature>
<dbReference type="InterPro" id="IPR008030">
    <property type="entry name" value="NmrA-like"/>
</dbReference>
<comment type="caution">
    <text evidence="3">The sequence shown here is derived from an EMBL/GenBank/DDBJ whole genome shotgun (WGS) entry which is preliminary data.</text>
</comment>
<evidence type="ECO:0000313" key="3">
    <source>
        <dbReference type="EMBL" id="KAJ2005849.1"/>
    </source>
</evidence>
<accession>A0A9W8BL63</accession>
<dbReference type="Proteomes" id="UP001150907">
    <property type="component" value="Unassembled WGS sequence"/>
</dbReference>
<dbReference type="InterPro" id="IPR036291">
    <property type="entry name" value="NAD(P)-bd_dom_sf"/>
</dbReference>
<proteinExistence type="predicted"/>
<dbReference type="PANTHER" id="PTHR43162">
    <property type="match status" value="1"/>
</dbReference>
<feature type="region of interest" description="Disordered" evidence="1">
    <location>
        <begin position="302"/>
        <end position="321"/>
    </location>
</feature>
<reference evidence="3" key="1">
    <citation type="submission" date="2022-07" db="EMBL/GenBank/DDBJ databases">
        <title>Phylogenomic reconstructions and comparative analyses of Kickxellomycotina fungi.</title>
        <authorList>
            <person name="Reynolds N.K."/>
            <person name="Stajich J.E."/>
            <person name="Barry K."/>
            <person name="Grigoriev I.V."/>
            <person name="Crous P."/>
            <person name="Smith M.E."/>
        </authorList>
    </citation>
    <scope>NUCLEOTIDE SEQUENCE</scope>
    <source>
        <strain evidence="3">IMI 214461</strain>
    </source>
</reference>
<evidence type="ECO:0000256" key="1">
    <source>
        <dbReference type="SAM" id="MobiDB-lite"/>
    </source>
</evidence>
<name>A0A9W8BL63_9FUNG</name>
<dbReference type="AlphaFoldDB" id="A0A9W8BL63"/>
<dbReference type="EMBL" id="JANBQF010000083">
    <property type="protein sequence ID" value="KAJ2005849.1"/>
    <property type="molecule type" value="Genomic_DNA"/>
</dbReference>
<dbReference type="Pfam" id="PF05368">
    <property type="entry name" value="NmrA"/>
    <property type="match status" value="1"/>
</dbReference>
<dbReference type="Gene3D" id="3.40.50.720">
    <property type="entry name" value="NAD(P)-binding Rossmann-like Domain"/>
    <property type="match status" value="1"/>
</dbReference>
<dbReference type="OrthoDB" id="10254221at2759"/>
<protein>
    <recommendedName>
        <fullName evidence="2">NmrA-like domain-containing protein</fullName>
    </recommendedName>
</protein>
<dbReference type="InterPro" id="IPR051604">
    <property type="entry name" value="Ergot_Alk_Oxidoreductase"/>
</dbReference>
<keyword evidence="4" id="KW-1185">Reference proteome</keyword>
<dbReference type="PANTHER" id="PTHR43162:SF1">
    <property type="entry name" value="PRESTALK A DIFFERENTIATION PROTEIN A"/>
    <property type="match status" value="1"/>
</dbReference>
<feature type="compositionally biased region" description="Polar residues" evidence="1">
    <location>
        <begin position="312"/>
        <end position="321"/>
    </location>
</feature>
<organism evidence="3 4">
    <name type="scientific">Coemansia thaxteri</name>
    <dbReference type="NCBI Taxonomy" id="2663907"/>
    <lineage>
        <taxon>Eukaryota</taxon>
        <taxon>Fungi</taxon>
        <taxon>Fungi incertae sedis</taxon>
        <taxon>Zoopagomycota</taxon>
        <taxon>Kickxellomycotina</taxon>
        <taxon>Kickxellomycetes</taxon>
        <taxon>Kickxellales</taxon>
        <taxon>Kickxellaceae</taxon>
        <taxon>Coemansia</taxon>
    </lineage>
</organism>
<evidence type="ECO:0000259" key="2">
    <source>
        <dbReference type="Pfam" id="PF05368"/>
    </source>
</evidence>
<evidence type="ECO:0000313" key="4">
    <source>
        <dbReference type="Proteomes" id="UP001150907"/>
    </source>
</evidence>
<dbReference type="SUPFAM" id="SSF51735">
    <property type="entry name" value="NAD(P)-binding Rossmann-fold domains"/>
    <property type="match status" value="1"/>
</dbReference>